<protein>
    <submittedName>
        <fullName evidence="2">Uncharacterized protein</fullName>
    </submittedName>
</protein>
<dbReference type="InParanoid" id="A0A1H9PHM2"/>
<organism evidence="2 3">
    <name type="scientific">Neolewinella agarilytica</name>
    <dbReference type="NCBI Taxonomy" id="478744"/>
    <lineage>
        <taxon>Bacteria</taxon>
        <taxon>Pseudomonadati</taxon>
        <taxon>Bacteroidota</taxon>
        <taxon>Saprospiria</taxon>
        <taxon>Saprospirales</taxon>
        <taxon>Lewinellaceae</taxon>
        <taxon>Neolewinella</taxon>
    </lineage>
</organism>
<dbReference type="Proteomes" id="UP000199021">
    <property type="component" value="Unassembled WGS sequence"/>
</dbReference>
<evidence type="ECO:0000256" key="1">
    <source>
        <dbReference type="SAM" id="SignalP"/>
    </source>
</evidence>
<feature type="signal peptide" evidence="1">
    <location>
        <begin position="1"/>
        <end position="21"/>
    </location>
</feature>
<feature type="chain" id="PRO_5011692239" evidence="1">
    <location>
        <begin position="22"/>
        <end position="337"/>
    </location>
</feature>
<dbReference type="RefSeq" id="WP_090173600.1">
    <property type="nucleotide sequence ID" value="NZ_FOFB01000053.1"/>
</dbReference>
<accession>A0A1H9PHM2</accession>
<sequence length="337" mass="37560">MKPYYKTIFLLSCVLSFGVSAQSTLRTDDEANSLKGSIWLSGNSRLLDENLLTGAGYFFTENLLIGSKLESLNLSATDYQVSFNPFIRYYVGKIGNGWRPYAQVDANFVFGGDFDAFYSYGGKVGLERRLNTSTLLNIDIGYTKTQFLDSDDLGLSVRLNTVLGGAAGKSVATDYFQKGNFIVSGQLINLLLSNNQLTDGYFVNITPNGNYFLLDRFVIEGSLGLNFNDFSQNIGLVERELAQQELNLAGGLRYYITSQSLFNVFARATLLYNYRQTTVDNSNDSQGEVFAAYELGNSLFINRSTSFDLGINVTQGFNDRTSGFEWVLSGRLSFWFQ</sequence>
<proteinExistence type="predicted"/>
<keyword evidence="3" id="KW-1185">Reference proteome</keyword>
<gene>
    <name evidence="2" type="ORF">SAMN05444359_1531</name>
</gene>
<dbReference type="AlphaFoldDB" id="A0A1H9PHM2"/>
<evidence type="ECO:0000313" key="3">
    <source>
        <dbReference type="Proteomes" id="UP000199021"/>
    </source>
</evidence>
<reference evidence="3" key="1">
    <citation type="submission" date="2016-10" db="EMBL/GenBank/DDBJ databases">
        <authorList>
            <person name="Varghese N."/>
            <person name="Submissions S."/>
        </authorList>
    </citation>
    <scope>NUCLEOTIDE SEQUENCE [LARGE SCALE GENOMIC DNA]</scope>
    <source>
        <strain evidence="3">DSM 24740</strain>
    </source>
</reference>
<keyword evidence="1" id="KW-0732">Signal</keyword>
<name>A0A1H9PHM2_9BACT</name>
<evidence type="ECO:0000313" key="2">
    <source>
        <dbReference type="EMBL" id="SER47722.1"/>
    </source>
</evidence>
<dbReference type="OrthoDB" id="945117at2"/>
<dbReference type="EMBL" id="FOFB01000053">
    <property type="protein sequence ID" value="SER47722.1"/>
    <property type="molecule type" value="Genomic_DNA"/>
</dbReference>